<dbReference type="PANTHER" id="PTHR36928">
    <property type="entry name" value="PHOSPHATASE YCDX-RELATED"/>
    <property type="match status" value="1"/>
</dbReference>
<evidence type="ECO:0000256" key="5">
    <source>
        <dbReference type="ARBA" id="ARBA00022932"/>
    </source>
</evidence>
<dbReference type="GO" id="GO:0008270">
    <property type="term" value="F:zinc ion binding"/>
    <property type="evidence" value="ECO:0007669"/>
    <property type="project" value="TreeGrafter"/>
</dbReference>
<dbReference type="InterPro" id="IPR022311">
    <property type="entry name" value="PolX-like"/>
</dbReference>
<dbReference type="Gene3D" id="3.30.460.10">
    <property type="entry name" value="Beta Polymerase, domain 2"/>
    <property type="match status" value="1"/>
</dbReference>
<dbReference type="InterPro" id="IPR027421">
    <property type="entry name" value="DNA_pol_lamdba_lyase_dom_sf"/>
</dbReference>
<reference evidence="10 11" key="1">
    <citation type="journal article" date="2015" name="Nature">
        <title>rRNA introns, odd ribosomes, and small enigmatic genomes across a large radiation of phyla.</title>
        <authorList>
            <person name="Brown C.T."/>
            <person name="Hug L.A."/>
            <person name="Thomas B.C."/>
            <person name="Sharon I."/>
            <person name="Castelle C.J."/>
            <person name="Singh A."/>
            <person name="Wilkins M.J."/>
            <person name="Williams K.H."/>
            <person name="Banfield J.F."/>
        </authorList>
    </citation>
    <scope>NUCLEOTIDE SEQUENCE [LARGE SCALE GENOMIC DNA]</scope>
</reference>
<dbReference type="Gene3D" id="1.10.150.20">
    <property type="entry name" value="5' to 3' exonuclease, C-terminal subdomain"/>
    <property type="match status" value="1"/>
</dbReference>
<evidence type="ECO:0000256" key="1">
    <source>
        <dbReference type="ARBA" id="ARBA00012417"/>
    </source>
</evidence>
<feature type="domain" description="DNA-directed DNA polymerase X" evidence="9">
    <location>
        <begin position="1"/>
        <end position="321"/>
    </location>
</feature>
<dbReference type="Pfam" id="PF14716">
    <property type="entry name" value="HHH_8"/>
    <property type="match status" value="1"/>
</dbReference>
<gene>
    <name evidence="10" type="ORF">UY77_C0021G0006</name>
</gene>
<proteinExistence type="predicted"/>
<protein>
    <recommendedName>
        <fullName evidence="1">DNA-directed DNA polymerase</fullName>
        <ecNumber evidence="1">2.7.7.7</ecNumber>
    </recommendedName>
</protein>
<dbReference type="InterPro" id="IPR037160">
    <property type="entry name" value="DNA_Pol_thumb_sf"/>
</dbReference>
<dbReference type="NCBIfam" id="NF006375">
    <property type="entry name" value="PRK08609.1"/>
    <property type="match status" value="1"/>
</dbReference>
<dbReference type="SUPFAM" id="SSF89550">
    <property type="entry name" value="PHP domain-like"/>
    <property type="match status" value="1"/>
</dbReference>
<dbReference type="PIRSF" id="PIRSF005047">
    <property type="entry name" value="UCP005047_YshC"/>
    <property type="match status" value="1"/>
</dbReference>
<dbReference type="InterPro" id="IPR050243">
    <property type="entry name" value="PHP_phosphatase"/>
</dbReference>
<evidence type="ECO:0000256" key="2">
    <source>
        <dbReference type="ARBA" id="ARBA00022679"/>
    </source>
</evidence>
<evidence type="ECO:0000256" key="4">
    <source>
        <dbReference type="ARBA" id="ARBA00022763"/>
    </source>
</evidence>
<dbReference type="InterPro" id="IPR003141">
    <property type="entry name" value="Pol/His_phosphatase_N"/>
</dbReference>
<dbReference type="InterPro" id="IPR029398">
    <property type="entry name" value="PolB_thumb"/>
</dbReference>
<dbReference type="PRINTS" id="PR00870">
    <property type="entry name" value="DNAPOLXBETA"/>
</dbReference>
<dbReference type="AlphaFoldDB" id="A0A0G1ZVX7"/>
<keyword evidence="6" id="KW-0234">DNA repair</keyword>
<dbReference type="GO" id="GO:0003677">
    <property type="term" value="F:DNA binding"/>
    <property type="evidence" value="ECO:0007669"/>
    <property type="project" value="InterPro"/>
</dbReference>
<name>A0A0G1ZVX7_9BACT</name>
<dbReference type="InterPro" id="IPR047967">
    <property type="entry name" value="PolX_PHP"/>
</dbReference>
<dbReference type="InterPro" id="IPR016195">
    <property type="entry name" value="Pol/histidinol_Pase-like"/>
</dbReference>
<dbReference type="InterPro" id="IPR028207">
    <property type="entry name" value="DNA_pol_B_palm_palm"/>
</dbReference>
<dbReference type="Gene3D" id="3.20.20.140">
    <property type="entry name" value="Metal-dependent hydrolases"/>
    <property type="match status" value="1"/>
</dbReference>
<dbReference type="Pfam" id="PF14792">
    <property type="entry name" value="DNA_pol_B_palm"/>
    <property type="match status" value="1"/>
</dbReference>
<dbReference type="Pfam" id="PF02811">
    <property type="entry name" value="PHP"/>
    <property type="match status" value="1"/>
</dbReference>
<dbReference type="GO" id="GO:0042578">
    <property type="term" value="F:phosphoric ester hydrolase activity"/>
    <property type="evidence" value="ECO:0007669"/>
    <property type="project" value="TreeGrafter"/>
</dbReference>
<keyword evidence="4" id="KW-0227">DNA damage</keyword>
<dbReference type="GO" id="GO:0003887">
    <property type="term" value="F:DNA-directed DNA polymerase activity"/>
    <property type="evidence" value="ECO:0007669"/>
    <property type="project" value="UniProtKB-KW"/>
</dbReference>
<dbReference type="SUPFAM" id="SSF47802">
    <property type="entry name" value="DNA polymerase beta, N-terminal domain-like"/>
    <property type="match status" value="1"/>
</dbReference>
<dbReference type="InterPro" id="IPR004013">
    <property type="entry name" value="PHP_dom"/>
</dbReference>
<keyword evidence="5" id="KW-0239">DNA-directed DNA polymerase</keyword>
<organism evidence="10 11">
    <name type="scientific">Candidatus Uhrbacteria bacterium GW2011_GWA2_53_10</name>
    <dbReference type="NCBI Taxonomy" id="1618980"/>
    <lineage>
        <taxon>Bacteria</taxon>
        <taxon>Candidatus Uhriibacteriota</taxon>
    </lineage>
</organism>
<comment type="catalytic activity">
    <reaction evidence="7">
        <text>DNA(n) + a 2'-deoxyribonucleoside 5'-triphosphate = DNA(n+1) + diphosphate</text>
        <dbReference type="Rhea" id="RHEA:22508"/>
        <dbReference type="Rhea" id="RHEA-COMP:17339"/>
        <dbReference type="Rhea" id="RHEA-COMP:17340"/>
        <dbReference type="ChEBI" id="CHEBI:33019"/>
        <dbReference type="ChEBI" id="CHEBI:61560"/>
        <dbReference type="ChEBI" id="CHEBI:173112"/>
        <dbReference type="EC" id="2.7.7.7"/>
    </reaction>
</comment>
<dbReference type="InterPro" id="IPR002054">
    <property type="entry name" value="DNA-dir_DNA_pol_X"/>
</dbReference>
<dbReference type="CDD" id="cd00141">
    <property type="entry name" value="NT_POLXc"/>
    <property type="match status" value="1"/>
</dbReference>
<evidence type="ECO:0000256" key="3">
    <source>
        <dbReference type="ARBA" id="ARBA00022695"/>
    </source>
</evidence>
<evidence type="ECO:0000256" key="6">
    <source>
        <dbReference type="ARBA" id="ARBA00023204"/>
    </source>
</evidence>
<dbReference type="InterPro" id="IPR010996">
    <property type="entry name" value="HHH_MUS81"/>
</dbReference>
<evidence type="ECO:0000313" key="10">
    <source>
        <dbReference type="EMBL" id="KKW32522.1"/>
    </source>
</evidence>
<dbReference type="SMART" id="SM00483">
    <property type="entry name" value="POLXc"/>
    <property type="match status" value="1"/>
</dbReference>
<sequence>MTNTEISQAFNDIANLLEIQGANRFRVRAYQNASLTIQAYPEEMSALHKNGGLKALDTIPGIGKDLAEKIEKMVTKNTCTYLDQLKKEIPAGLLDILNIEGMGPKRTKELWQAFKITNVEKLKELCKTGKLSKRKGWGPKSVNNILRSLALHDLHSDRLPIGHMKRTAEAMLEALTKTRLAKKIEIAGSYRRGKDTVGDLDFVASSLKPKELLEAFTQLPQMKKIKVKGETKCTARLDIGIDADIRVVRPEEYGAALYYSTGSRAHNVAVRKRTLKMGLTINEYGVFKGTKGHHGRVVAQKTEQDIFKALKLPYIPPELRENTGELEHLPKNLIELKHMQGDMHVHTTISSDAESSPLEMIRAARAKGFKYIAITDHATSHGIARGVTSASVDAYVREIKATARKVPGITVLVGSEVDIQPDGSLFLPDSALKKLDWVIASVHSAFRQSKKDMTKRVLHALSNPYVTVFGHPFARYVLARAPIELDFDAVLETTKRNKVLLEINASWHRLDLDDVHCRAASATGAMTVIDSDSHNADQFDLSFGVQQARRGWVEKNIVLNAQPLKTVQQWLKKKRTP</sequence>
<dbReference type="SMART" id="SM00481">
    <property type="entry name" value="POLIIIAc"/>
    <property type="match status" value="1"/>
</dbReference>
<evidence type="ECO:0000259" key="8">
    <source>
        <dbReference type="SMART" id="SM00481"/>
    </source>
</evidence>
<dbReference type="EMBL" id="LCRI01000021">
    <property type="protein sequence ID" value="KKW32522.1"/>
    <property type="molecule type" value="Genomic_DNA"/>
</dbReference>
<keyword evidence="3" id="KW-0548">Nucleotidyltransferase</keyword>
<dbReference type="InterPro" id="IPR043519">
    <property type="entry name" value="NT_sf"/>
</dbReference>
<accession>A0A0G1ZVX7</accession>
<dbReference type="Pfam" id="PF14520">
    <property type="entry name" value="HHH_5"/>
    <property type="match status" value="1"/>
</dbReference>
<dbReference type="InterPro" id="IPR002008">
    <property type="entry name" value="DNA_pol_X_beta-like"/>
</dbReference>
<dbReference type="GO" id="GO:0006281">
    <property type="term" value="P:DNA repair"/>
    <property type="evidence" value="ECO:0007669"/>
    <property type="project" value="UniProtKB-KW"/>
</dbReference>
<dbReference type="EC" id="2.7.7.7" evidence="1"/>
<dbReference type="Gene3D" id="1.10.150.110">
    <property type="entry name" value="DNA polymerase beta, N-terminal domain-like"/>
    <property type="match status" value="1"/>
</dbReference>
<dbReference type="SUPFAM" id="SSF81301">
    <property type="entry name" value="Nucleotidyltransferase"/>
    <property type="match status" value="1"/>
</dbReference>
<dbReference type="GO" id="GO:0005829">
    <property type="term" value="C:cytosol"/>
    <property type="evidence" value="ECO:0007669"/>
    <property type="project" value="TreeGrafter"/>
</dbReference>
<evidence type="ECO:0000313" key="11">
    <source>
        <dbReference type="Proteomes" id="UP000034711"/>
    </source>
</evidence>
<dbReference type="Gene3D" id="3.30.210.10">
    <property type="entry name" value="DNA polymerase, thumb domain"/>
    <property type="match status" value="1"/>
</dbReference>
<dbReference type="PANTHER" id="PTHR36928:SF1">
    <property type="entry name" value="PHOSPHATASE YCDX-RELATED"/>
    <property type="match status" value="1"/>
</dbReference>
<dbReference type="CDD" id="cd07436">
    <property type="entry name" value="PHP_PolX"/>
    <property type="match status" value="1"/>
</dbReference>
<evidence type="ECO:0000259" key="9">
    <source>
        <dbReference type="SMART" id="SM00483"/>
    </source>
</evidence>
<dbReference type="Proteomes" id="UP000034711">
    <property type="component" value="Unassembled WGS sequence"/>
</dbReference>
<evidence type="ECO:0000256" key="7">
    <source>
        <dbReference type="ARBA" id="ARBA00049244"/>
    </source>
</evidence>
<feature type="domain" description="Polymerase/histidinol phosphatase N-terminal" evidence="8">
    <location>
        <begin position="341"/>
        <end position="421"/>
    </location>
</feature>
<keyword evidence="2" id="KW-0808">Transferase</keyword>
<comment type="caution">
    <text evidence="10">The sequence shown here is derived from an EMBL/GenBank/DDBJ whole genome shotgun (WGS) entry which is preliminary data.</text>
</comment>
<dbReference type="Pfam" id="PF14791">
    <property type="entry name" value="DNA_pol_B_thumb"/>
    <property type="match status" value="1"/>
</dbReference>